<accession>H3AT83</accession>
<name>H3AT83_LATCH</name>
<keyword evidence="3" id="KW-1185">Reference proteome</keyword>
<dbReference type="GO" id="GO:0005769">
    <property type="term" value="C:early endosome"/>
    <property type="evidence" value="ECO:0007669"/>
    <property type="project" value="TreeGrafter"/>
</dbReference>
<dbReference type="PROSITE" id="PS50275">
    <property type="entry name" value="SAC"/>
    <property type="match status" value="1"/>
</dbReference>
<dbReference type="OMA" id="GYVQMET"/>
<dbReference type="GO" id="GO:0046856">
    <property type="term" value="P:phosphatidylinositol dephosphorylation"/>
    <property type="evidence" value="ECO:0007669"/>
    <property type="project" value="TreeGrafter"/>
</dbReference>
<dbReference type="EMBL" id="AFYH01111145">
    <property type="status" value="NOT_ANNOTATED_CDS"/>
    <property type="molecule type" value="Genomic_DNA"/>
</dbReference>
<dbReference type="AlphaFoldDB" id="H3AT83"/>
<evidence type="ECO:0000313" key="3">
    <source>
        <dbReference type="Proteomes" id="UP000008672"/>
    </source>
</evidence>
<feature type="domain" description="SAC" evidence="1">
    <location>
        <begin position="117"/>
        <end position="359"/>
    </location>
</feature>
<dbReference type="PANTHER" id="PTHR45662">
    <property type="entry name" value="PHOSPHATIDYLINOSITIDE PHOSPHATASE SAC1"/>
    <property type="match status" value="1"/>
</dbReference>
<reference evidence="2" key="2">
    <citation type="submission" date="2025-08" db="UniProtKB">
        <authorList>
            <consortium name="Ensembl"/>
        </authorList>
    </citation>
    <scope>IDENTIFICATION</scope>
</reference>
<organism evidence="2 3">
    <name type="scientific">Latimeria chalumnae</name>
    <name type="common">Coelacanth</name>
    <dbReference type="NCBI Taxonomy" id="7897"/>
    <lineage>
        <taxon>Eukaryota</taxon>
        <taxon>Metazoa</taxon>
        <taxon>Chordata</taxon>
        <taxon>Craniata</taxon>
        <taxon>Vertebrata</taxon>
        <taxon>Euteleostomi</taxon>
        <taxon>Coelacanthiformes</taxon>
        <taxon>Coelacanthidae</taxon>
        <taxon>Latimeria</taxon>
    </lineage>
</organism>
<dbReference type="HOGENOM" id="CLU_044255_0_0_1"/>
<dbReference type="eggNOG" id="KOG1890">
    <property type="taxonomic scope" value="Eukaryota"/>
</dbReference>
<dbReference type="EMBL" id="AFYH01111146">
    <property type="status" value="NOT_ANNOTATED_CDS"/>
    <property type="molecule type" value="Genomic_DNA"/>
</dbReference>
<sequence>SFSDSEWYLVLIRQKTLVGQIPPGHSVYKVTKVAVIPLSRSEPADLDLEVRTENLYSHHTHLSSNLVHKFRLSKRSNEFLYLRSYRQTQSHVYEPNTKKVNNTKQDKVDARLVEELVRMLTESEPIYYSLTYDITNSVQRQQESQNKDLPLWKKVDDRFFWNKYMMQDLINLKDPRADGWIIPIILGFVQIEEIKFNPVGYLESNSNNLEKFTKDQQCSKFLIALISRRSRHRAGMRYKRRGVDKNGNVANYVETEQIVYSNNNTLSFVLVRGSIPVFWSQCGYHYSPKPQLDHTEEETTKAFRAHFEEQLRIYSNQVIINLMDAGGTEKVIGDAYLRQVLLYNSPDLLYVAFDFHAYW</sequence>
<dbReference type="Pfam" id="PF02383">
    <property type="entry name" value="Syja_N"/>
    <property type="match status" value="1"/>
</dbReference>
<reference evidence="2" key="3">
    <citation type="submission" date="2025-09" db="UniProtKB">
        <authorList>
            <consortium name="Ensembl"/>
        </authorList>
    </citation>
    <scope>IDENTIFICATION</scope>
</reference>
<dbReference type="Ensembl" id="ENSLACT00000012948.1">
    <property type="protein sequence ID" value="ENSLACP00000012854.1"/>
    <property type="gene ID" value="ENSLACG00000011318.1"/>
</dbReference>
<protein>
    <recommendedName>
        <fullName evidence="1">SAC domain-containing protein</fullName>
    </recommendedName>
</protein>
<proteinExistence type="predicted"/>
<reference evidence="3" key="1">
    <citation type="submission" date="2011-08" db="EMBL/GenBank/DDBJ databases">
        <title>The draft genome of Latimeria chalumnae.</title>
        <authorList>
            <person name="Di Palma F."/>
            <person name="Alfoldi J."/>
            <person name="Johnson J."/>
            <person name="Berlin A."/>
            <person name="Gnerre S."/>
            <person name="Jaffe D."/>
            <person name="MacCallum I."/>
            <person name="Young S."/>
            <person name="Walker B.J."/>
            <person name="Lander E."/>
            <person name="Lindblad-Toh K."/>
        </authorList>
    </citation>
    <scope>NUCLEOTIDE SEQUENCE [LARGE SCALE GENOMIC DNA]</scope>
    <source>
        <strain evidence="3">Wild caught</strain>
    </source>
</reference>
<evidence type="ECO:0000313" key="2">
    <source>
        <dbReference type="Ensembl" id="ENSLACP00000012854.1"/>
    </source>
</evidence>
<dbReference type="InterPro" id="IPR002013">
    <property type="entry name" value="SAC_dom"/>
</dbReference>
<dbReference type="GeneTree" id="ENSGT00940000155996"/>
<dbReference type="InParanoid" id="H3AT83"/>
<dbReference type="Proteomes" id="UP000008672">
    <property type="component" value="Unassembled WGS sequence"/>
</dbReference>
<dbReference type="GO" id="GO:0043812">
    <property type="term" value="F:phosphatidylinositol-4-phosphate phosphatase activity"/>
    <property type="evidence" value="ECO:0007669"/>
    <property type="project" value="TreeGrafter"/>
</dbReference>
<evidence type="ECO:0000259" key="1">
    <source>
        <dbReference type="PROSITE" id="PS50275"/>
    </source>
</evidence>
<dbReference type="PANTHER" id="PTHR45662:SF8">
    <property type="entry name" value="PHOSPHATIDYLINOSITIDE PHOSPHATASE SAC2"/>
    <property type="match status" value="1"/>
</dbReference>
<dbReference type="GO" id="GO:2001135">
    <property type="term" value="P:regulation of endocytic recycling"/>
    <property type="evidence" value="ECO:0007669"/>
    <property type="project" value="TreeGrafter"/>
</dbReference>
<dbReference type="GO" id="GO:0045334">
    <property type="term" value="C:clathrin-coated endocytic vesicle"/>
    <property type="evidence" value="ECO:0007669"/>
    <property type="project" value="TreeGrafter"/>
</dbReference>
<dbReference type="EMBL" id="AFYH01111144">
    <property type="status" value="NOT_ANNOTATED_CDS"/>
    <property type="molecule type" value="Genomic_DNA"/>
</dbReference>